<evidence type="ECO:0000313" key="3">
    <source>
        <dbReference type="EMBL" id="KAL3834825.1"/>
    </source>
</evidence>
<proteinExistence type="predicted"/>
<keyword evidence="2" id="KW-0472">Membrane</keyword>
<name>A0ABD3TDP2_9LAMI</name>
<evidence type="ECO:0000256" key="2">
    <source>
        <dbReference type="SAM" id="Phobius"/>
    </source>
</evidence>
<reference evidence="3 4" key="1">
    <citation type="submission" date="2024-12" db="EMBL/GenBank/DDBJ databases">
        <title>The unique morphological basis and parallel evolutionary history of personate flowers in Penstemon.</title>
        <authorList>
            <person name="Depatie T.H."/>
            <person name="Wessinger C.A."/>
        </authorList>
    </citation>
    <scope>NUCLEOTIDE SEQUENCE [LARGE SCALE GENOMIC DNA]</scope>
    <source>
        <strain evidence="3">WTNN_2</strain>
        <tissue evidence="3">Leaf</tissue>
    </source>
</reference>
<keyword evidence="4" id="KW-1185">Reference proteome</keyword>
<feature type="region of interest" description="Disordered" evidence="1">
    <location>
        <begin position="156"/>
        <end position="179"/>
    </location>
</feature>
<dbReference type="AlphaFoldDB" id="A0ABD3TDP2"/>
<dbReference type="PANTHER" id="PTHR37233:SF2">
    <property type="entry name" value="TRANSMEMBRANE PROTEIN"/>
    <property type="match status" value="1"/>
</dbReference>
<dbReference type="EMBL" id="JBJXBP010000004">
    <property type="protein sequence ID" value="KAL3834825.1"/>
    <property type="molecule type" value="Genomic_DNA"/>
</dbReference>
<keyword evidence="2" id="KW-1133">Transmembrane helix</keyword>
<keyword evidence="2" id="KW-0812">Transmembrane</keyword>
<gene>
    <name evidence="3" type="ORF">ACJIZ3_009561</name>
</gene>
<protein>
    <recommendedName>
        <fullName evidence="5">Transmembrane protein</fullName>
    </recommendedName>
</protein>
<feature type="transmembrane region" description="Helical" evidence="2">
    <location>
        <begin position="197"/>
        <end position="219"/>
    </location>
</feature>
<accession>A0ABD3TDP2</accession>
<feature type="region of interest" description="Disordered" evidence="1">
    <location>
        <begin position="77"/>
        <end position="122"/>
    </location>
</feature>
<feature type="compositionally biased region" description="Polar residues" evidence="1">
    <location>
        <begin position="95"/>
        <end position="116"/>
    </location>
</feature>
<sequence length="229" mass="25106">MAVSLNSVISFNPTANYQQATRSNIRALLSKLPSITSPREAVRLRHSTQGKRSKLYLLSANGDNVITETTVKDSIDVSSDNVSNVNSSASDEKVQPSQENGKANEPESSAAKSSPTLKRAPLTARERLRAARVLNRYTEPKRSSPALTSKLMEALRETDKGKKRPGLPEAPTNMLDDSKRGLSQGGWNIVLPEGMDVFLIVISFVLISTLMFATTFVVWKVGAIHFNEY</sequence>
<evidence type="ECO:0000313" key="4">
    <source>
        <dbReference type="Proteomes" id="UP001634393"/>
    </source>
</evidence>
<evidence type="ECO:0000256" key="1">
    <source>
        <dbReference type="SAM" id="MobiDB-lite"/>
    </source>
</evidence>
<organism evidence="3 4">
    <name type="scientific">Penstemon smallii</name>
    <dbReference type="NCBI Taxonomy" id="265156"/>
    <lineage>
        <taxon>Eukaryota</taxon>
        <taxon>Viridiplantae</taxon>
        <taxon>Streptophyta</taxon>
        <taxon>Embryophyta</taxon>
        <taxon>Tracheophyta</taxon>
        <taxon>Spermatophyta</taxon>
        <taxon>Magnoliopsida</taxon>
        <taxon>eudicotyledons</taxon>
        <taxon>Gunneridae</taxon>
        <taxon>Pentapetalae</taxon>
        <taxon>asterids</taxon>
        <taxon>lamiids</taxon>
        <taxon>Lamiales</taxon>
        <taxon>Plantaginaceae</taxon>
        <taxon>Cheloneae</taxon>
        <taxon>Penstemon</taxon>
    </lineage>
</organism>
<dbReference type="PANTHER" id="PTHR37233">
    <property type="entry name" value="TRANSMEMBRANE PROTEIN"/>
    <property type="match status" value="1"/>
</dbReference>
<comment type="caution">
    <text evidence="3">The sequence shown here is derived from an EMBL/GenBank/DDBJ whole genome shotgun (WGS) entry which is preliminary data.</text>
</comment>
<evidence type="ECO:0008006" key="5">
    <source>
        <dbReference type="Google" id="ProtNLM"/>
    </source>
</evidence>
<feature type="compositionally biased region" description="Low complexity" evidence="1">
    <location>
        <begin position="77"/>
        <end position="89"/>
    </location>
</feature>
<dbReference type="Proteomes" id="UP001634393">
    <property type="component" value="Unassembled WGS sequence"/>
</dbReference>